<accession>A0A2H1YII9</accession>
<evidence type="ECO:0008006" key="3">
    <source>
        <dbReference type="Google" id="ProtNLM"/>
    </source>
</evidence>
<organism evidence="1 2">
    <name type="scientific">Tenacibaculum piscium</name>
    <dbReference type="NCBI Taxonomy" id="1458515"/>
    <lineage>
        <taxon>Bacteria</taxon>
        <taxon>Pseudomonadati</taxon>
        <taxon>Bacteroidota</taxon>
        <taxon>Flavobacteriia</taxon>
        <taxon>Flavobacteriales</taxon>
        <taxon>Flavobacteriaceae</taxon>
        <taxon>Tenacibaculum</taxon>
    </lineage>
</organism>
<reference evidence="2" key="1">
    <citation type="submission" date="2017-11" db="EMBL/GenBank/DDBJ databases">
        <authorList>
            <person name="Duchaud E."/>
        </authorList>
    </citation>
    <scope>NUCLEOTIDE SEQUENCE [LARGE SCALE GENOMIC DNA]</scope>
    <source>
        <strain evidence="2">Tenacibaculum sp. TNO020</strain>
    </source>
</reference>
<dbReference type="InterPro" id="IPR025245">
    <property type="entry name" value="DUF4197"/>
</dbReference>
<dbReference type="RefSeq" id="WP_101917886.1">
    <property type="nucleotide sequence ID" value="NZ_JAFMUR010000001.1"/>
</dbReference>
<dbReference type="Pfam" id="PF13852">
    <property type="entry name" value="DUF4197"/>
    <property type="match status" value="1"/>
</dbReference>
<evidence type="ECO:0000313" key="1">
    <source>
        <dbReference type="EMBL" id="SOS75240.1"/>
    </source>
</evidence>
<dbReference type="PROSITE" id="PS51257">
    <property type="entry name" value="PROKAR_LIPOPROTEIN"/>
    <property type="match status" value="1"/>
</dbReference>
<dbReference type="OrthoDB" id="5292580at2"/>
<name>A0A2H1YII9_9FLAO</name>
<dbReference type="Proteomes" id="UP000234211">
    <property type="component" value="Unassembled WGS sequence"/>
</dbReference>
<protein>
    <recommendedName>
        <fullName evidence="3">Lipoprotein</fullName>
    </recommendedName>
</protein>
<dbReference type="AlphaFoldDB" id="A0A2H1YII9"/>
<gene>
    <name evidence="1" type="ORF">TNO020_440010</name>
</gene>
<dbReference type="GeneID" id="86942384"/>
<evidence type="ECO:0000313" key="2">
    <source>
        <dbReference type="Proteomes" id="UP000234211"/>
    </source>
</evidence>
<sequence length="239" mass="26341">MKKIIAIFVFSVTFLTGCAELQKVVSQLPQGTGGVLSQQQIGNGLRQALDNGIKHQVAKLTATDGFYKNNLVKIVLPEELKAVDKGLRKIGLSNLADQGIKAMNRTAEDAVKTATPIFVKAVKEISFNDAKTILLGDKNSATSYLESKTNTALYSKFNPVIKNSFSKVGADKIWTNLINKYNSIPFVKRVNPDLTDYVTKQALQGVFKMIAVEEKGIREKSALRNTALLRQVFALQDKY</sequence>
<dbReference type="EMBL" id="OENF01000039">
    <property type="protein sequence ID" value="SOS75240.1"/>
    <property type="molecule type" value="Genomic_DNA"/>
</dbReference>
<proteinExistence type="predicted"/>
<keyword evidence="2" id="KW-1185">Reference proteome</keyword>